<organism evidence="2 3">
    <name type="scientific">Chironomus riparius</name>
    <dbReference type="NCBI Taxonomy" id="315576"/>
    <lineage>
        <taxon>Eukaryota</taxon>
        <taxon>Metazoa</taxon>
        <taxon>Ecdysozoa</taxon>
        <taxon>Arthropoda</taxon>
        <taxon>Hexapoda</taxon>
        <taxon>Insecta</taxon>
        <taxon>Pterygota</taxon>
        <taxon>Neoptera</taxon>
        <taxon>Endopterygota</taxon>
        <taxon>Diptera</taxon>
        <taxon>Nematocera</taxon>
        <taxon>Chironomoidea</taxon>
        <taxon>Chironomidae</taxon>
        <taxon>Chironominae</taxon>
        <taxon>Chironomus</taxon>
    </lineage>
</organism>
<evidence type="ECO:0000256" key="1">
    <source>
        <dbReference type="SAM" id="SignalP"/>
    </source>
</evidence>
<reference evidence="2" key="1">
    <citation type="submission" date="2022-01" db="EMBL/GenBank/DDBJ databases">
        <authorList>
            <person name="King R."/>
        </authorList>
    </citation>
    <scope>NUCLEOTIDE SEQUENCE</scope>
</reference>
<keyword evidence="1" id="KW-0732">Signal</keyword>
<keyword evidence="3" id="KW-1185">Reference proteome</keyword>
<dbReference type="AlphaFoldDB" id="A0A9N9WRJ2"/>
<dbReference type="EMBL" id="OU895878">
    <property type="protein sequence ID" value="CAG9806172.1"/>
    <property type="molecule type" value="Genomic_DNA"/>
</dbReference>
<gene>
    <name evidence="2" type="ORF">CHIRRI_LOCUS9035</name>
</gene>
<evidence type="ECO:0000313" key="2">
    <source>
        <dbReference type="EMBL" id="CAG9806172.1"/>
    </source>
</evidence>
<name>A0A9N9WRJ2_9DIPT</name>
<dbReference type="Proteomes" id="UP001153620">
    <property type="component" value="Chromosome 2"/>
</dbReference>
<evidence type="ECO:0008006" key="4">
    <source>
        <dbReference type="Google" id="ProtNLM"/>
    </source>
</evidence>
<reference evidence="2" key="2">
    <citation type="submission" date="2022-10" db="EMBL/GenBank/DDBJ databases">
        <authorList>
            <consortium name="ENA_rothamsted_submissions"/>
            <consortium name="culmorum"/>
            <person name="King R."/>
        </authorList>
    </citation>
    <scope>NUCLEOTIDE SEQUENCE</scope>
</reference>
<feature type="chain" id="PRO_5040352174" description="Salivary protein" evidence="1">
    <location>
        <begin position="19"/>
        <end position="126"/>
    </location>
</feature>
<feature type="signal peptide" evidence="1">
    <location>
        <begin position="1"/>
        <end position="18"/>
    </location>
</feature>
<dbReference type="PROSITE" id="PS51257">
    <property type="entry name" value="PROKAR_LIPOPROTEIN"/>
    <property type="match status" value="1"/>
</dbReference>
<evidence type="ECO:0000313" key="3">
    <source>
        <dbReference type="Proteomes" id="UP001153620"/>
    </source>
</evidence>
<proteinExistence type="predicted"/>
<accession>A0A9N9WRJ2</accession>
<sequence length="126" mass="13016">MRYIQCIFITVAFSCVSASVFDRKDLPLIVGNVQNKMSVLTNANGLATAQIATNAGILANIQTQLNQVITTNTATKATNDANNTKLTSLVISLSSFHAAMGATLNANGLAGVGAAYQTLAAAIQAI</sequence>
<protein>
    <recommendedName>
        <fullName evidence="4">Salivary protein</fullName>
    </recommendedName>
</protein>